<evidence type="ECO:0000256" key="3">
    <source>
        <dbReference type="ARBA" id="ARBA00004496"/>
    </source>
</evidence>
<reference evidence="18 19" key="1">
    <citation type="submission" date="2021-07" db="EMBL/GenBank/DDBJ databases">
        <title>Paenibacillus radiodurans sp. nov., isolated from the southeastern edge of Tengger Desert.</title>
        <authorList>
            <person name="Zhang G."/>
        </authorList>
    </citation>
    <scope>NUCLEOTIDE SEQUENCE [LARGE SCALE GENOMIC DNA]</scope>
    <source>
        <strain evidence="18 19">DT7-4</strain>
    </source>
</reference>
<dbReference type="InterPro" id="IPR011601">
    <property type="entry name" value="MurB_C"/>
</dbReference>
<evidence type="ECO:0000256" key="15">
    <source>
        <dbReference type="ARBA" id="ARBA00048914"/>
    </source>
</evidence>
<keyword evidence="6 16" id="KW-0132">Cell division</keyword>
<dbReference type="Pfam" id="PF01565">
    <property type="entry name" value="FAD_binding_4"/>
    <property type="match status" value="1"/>
</dbReference>
<keyword evidence="9 16" id="KW-0521">NADP</keyword>
<comment type="similarity">
    <text evidence="16">Belongs to the MurB family.</text>
</comment>
<name>A0ABS7DB47_9BACL</name>
<keyword evidence="12 16" id="KW-0560">Oxidoreductase</keyword>
<evidence type="ECO:0000256" key="2">
    <source>
        <dbReference type="ARBA" id="ARBA00003921"/>
    </source>
</evidence>
<comment type="caution">
    <text evidence="18">The sequence shown here is derived from an EMBL/GenBank/DDBJ whole genome shotgun (WGS) entry which is preliminary data.</text>
</comment>
<dbReference type="InterPro" id="IPR016167">
    <property type="entry name" value="FAD-bd_PCMH_sub1"/>
</dbReference>
<comment type="cofactor">
    <cofactor evidence="1 16">
        <name>FAD</name>
        <dbReference type="ChEBI" id="CHEBI:57692"/>
    </cofactor>
</comment>
<evidence type="ECO:0000256" key="16">
    <source>
        <dbReference type="HAMAP-Rule" id="MF_00037"/>
    </source>
</evidence>
<sequence length="293" mass="31770">MFQDINCTVKENFPLKGITTMGVGGNASYYVVPNRLEDVPEIKRRCDEAGIPLLVVGKGSNLIVSDEGYRGVVLHVGNGLKRLELREEGLYGEAGVPLPLIALTMAKQGIEGFEFMAGIPGSVGGAVVMNAGCLGRETSTVLRSVTCLTDTGEMIVKHKDELELSFRSSFFLGRNDIILSALFDVQYSDNPEGVREKTREAADIRKGKFPINVATAGSTFKSPPEGPHPGKLIQEVGLKGHRIGGAQISEVHGNWIINTDNATCEDVKRLIDLMQETVARKLSVLMEPEVLFV</sequence>
<dbReference type="SUPFAM" id="SSF56194">
    <property type="entry name" value="Uridine diphospho-N-Acetylenolpyruvylglucosamine reductase, MurB, C-terminal domain"/>
    <property type="match status" value="1"/>
</dbReference>
<feature type="active site" description="Proton donor" evidence="16">
    <location>
        <position position="218"/>
    </location>
</feature>
<dbReference type="RefSeq" id="WP_219873979.1">
    <property type="nucleotide sequence ID" value="NZ_JAHZIJ010000016.1"/>
</dbReference>
<evidence type="ECO:0000256" key="1">
    <source>
        <dbReference type="ARBA" id="ARBA00001974"/>
    </source>
</evidence>
<keyword evidence="7 16" id="KW-0285">Flavoprotein</keyword>
<dbReference type="InterPro" id="IPR006094">
    <property type="entry name" value="Oxid_FAD_bind_N"/>
</dbReference>
<feature type="domain" description="FAD-binding PCMH-type" evidence="17">
    <location>
        <begin position="23"/>
        <end position="188"/>
    </location>
</feature>
<dbReference type="Pfam" id="PF02873">
    <property type="entry name" value="MurB_C"/>
    <property type="match status" value="1"/>
</dbReference>
<dbReference type="HAMAP" id="MF_00037">
    <property type="entry name" value="MurB"/>
    <property type="match status" value="1"/>
</dbReference>
<evidence type="ECO:0000259" key="17">
    <source>
        <dbReference type="PROSITE" id="PS51387"/>
    </source>
</evidence>
<evidence type="ECO:0000256" key="13">
    <source>
        <dbReference type="ARBA" id="ARBA00023306"/>
    </source>
</evidence>
<dbReference type="InterPro" id="IPR036318">
    <property type="entry name" value="FAD-bd_PCMH-like_sf"/>
</dbReference>
<dbReference type="NCBIfam" id="TIGR00179">
    <property type="entry name" value="murB"/>
    <property type="match status" value="1"/>
</dbReference>
<dbReference type="EC" id="1.3.1.98" evidence="16"/>
<evidence type="ECO:0000256" key="12">
    <source>
        <dbReference type="ARBA" id="ARBA00023002"/>
    </source>
</evidence>
<keyword evidence="5 16" id="KW-0963">Cytoplasm</keyword>
<keyword evidence="10 16" id="KW-0133">Cell shape</keyword>
<evidence type="ECO:0000256" key="9">
    <source>
        <dbReference type="ARBA" id="ARBA00022857"/>
    </source>
</evidence>
<evidence type="ECO:0000256" key="8">
    <source>
        <dbReference type="ARBA" id="ARBA00022827"/>
    </source>
</evidence>
<comment type="subcellular location">
    <subcellularLocation>
        <location evidence="3 16">Cytoplasm</location>
    </subcellularLocation>
</comment>
<dbReference type="EMBL" id="JAHZIJ010000016">
    <property type="protein sequence ID" value="MBW7476727.1"/>
    <property type="molecule type" value="Genomic_DNA"/>
</dbReference>
<evidence type="ECO:0000256" key="4">
    <source>
        <dbReference type="ARBA" id="ARBA00004752"/>
    </source>
</evidence>
<proteinExistence type="inferred from homology"/>
<dbReference type="GO" id="GO:0008762">
    <property type="term" value="F:UDP-N-acetylmuramate dehydrogenase activity"/>
    <property type="evidence" value="ECO:0007669"/>
    <property type="project" value="UniProtKB-EC"/>
</dbReference>
<dbReference type="InterPro" id="IPR036635">
    <property type="entry name" value="MurB_C_sf"/>
</dbReference>
<evidence type="ECO:0000313" key="19">
    <source>
        <dbReference type="Proteomes" id="UP000812277"/>
    </source>
</evidence>
<keyword evidence="19" id="KW-1185">Reference proteome</keyword>
<comment type="catalytic activity">
    <reaction evidence="15 16">
        <text>UDP-N-acetyl-alpha-D-muramate + NADP(+) = UDP-N-acetyl-3-O-(1-carboxyvinyl)-alpha-D-glucosamine + NADPH + H(+)</text>
        <dbReference type="Rhea" id="RHEA:12248"/>
        <dbReference type="ChEBI" id="CHEBI:15378"/>
        <dbReference type="ChEBI" id="CHEBI:57783"/>
        <dbReference type="ChEBI" id="CHEBI:58349"/>
        <dbReference type="ChEBI" id="CHEBI:68483"/>
        <dbReference type="ChEBI" id="CHEBI:70757"/>
        <dbReference type="EC" id="1.3.1.98"/>
    </reaction>
</comment>
<feature type="active site" evidence="16">
    <location>
        <position position="167"/>
    </location>
</feature>
<keyword evidence="8 16" id="KW-0274">FAD</keyword>
<protein>
    <recommendedName>
        <fullName evidence="16">UDP-N-acetylenolpyruvoylglucosamine reductase</fullName>
        <ecNumber evidence="16">1.3.1.98</ecNumber>
    </recommendedName>
    <alternativeName>
        <fullName evidence="16">UDP-N-acetylmuramate dehydrogenase</fullName>
    </alternativeName>
</protein>
<dbReference type="Gene3D" id="3.90.78.10">
    <property type="entry name" value="UDP-N-acetylenolpyruvoylglucosamine reductase, C-terminal domain"/>
    <property type="match status" value="1"/>
</dbReference>
<dbReference type="Gene3D" id="3.30.465.10">
    <property type="match status" value="1"/>
</dbReference>
<gene>
    <name evidence="16 18" type="primary">murB</name>
    <name evidence="18" type="ORF">K0T92_18575</name>
</gene>
<dbReference type="Proteomes" id="UP000812277">
    <property type="component" value="Unassembled WGS sequence"/>
</dbReference>
<evidence type="ECO:0000256" key="10">
    <source>
        <dbReference type="ARBA" id="ARBA00022960"/>
    </source>
</evidence>
<organism evidence="18 19">
    <name type="scientific">Paenibacillus oenotherae</name>
    <dbReference type="NCBI Taxonomy" id="1435645"/>
    <lineage>
        <taxon>Bacteria</taxon>
        <taxon>Bacillati</taxon>
        <taxon>Bacillota</taxon>
        <taxon>Bacilli</taxon>
        <taxon>Bacillales</taxon>
        <taxon>Paenibacillaceae</taxon>
        <taxon>Paenibacillus</taxon>
    </lineage>
</organism>
<accession>A0ABS7DB47</accession>
<dbReference type="Gene3D" id="3.30.43.10">
    <property type="entry name" value="Uridine Diphospho-n-acetylenolpyruvylglucosamine Reductase, domain 2"/>
    <property type="match status" value="1"/>
</dbReference>
<dbReference type="InterPro" id="IPR016166">
    <property type="entry name" value="FAD-bd_PCMH"/>
</dbReference>
<evidence type="ECO:0000256" key="14">
    <source>
        <dbReference type="ARBA" id="ARBA00023316"/>
    </source>
</evidence>
<evidence type="ECO:0000256" key="7">
    <source>
        <dbReference type="ARBA" id="ARBA00022630"/>
    </source>
</evidence>
<evidence type="ECO:0000313" key="18">
    <source>
        <dbReference type="EMBL" id="MBW7476727.1"/>
    </source>
</evidence>
<evidence type="ECO:0000256" key="6">
    <source>
        <dbReference type="ARBA" id="ARBA00022618"/>
    </source>
</evidence>
<feature type="active site" evidence="16">
    <location>
        <position position="289"/>
    </location>
</feature>
<dbReference type="InterPro" id="IPR016169">
    <property type="entry name" value="FAD-bd_PCMH_sub2"/>
</dbReference>
<comment type="function">
    <text evidence="2 16">Cell wall formation.</text>
</comment>
<keyword evidence="11 16" id="KW-0573">Peptidoglycan synthesis</keyword>
<dbReference type="PROSITE" id="PS51387">
    <property type="entry name" value="FAD_PCMH"/>
    <property type="match status" value="1"/>
</dbReference>
<dbReference type="NCBIfam" id="NF010480">
    <property type="entry name" value="PRK13905.1"/>
    <property type="match status" value="1"/>
</dbReference>
<keyword evidence="13 16" id="KW-0131">Cell cycle</keyword>
<evidence type="ECO:0000256" key="11">
    <source>
        <dbReference type="ARBA" id="ARBA00022984"/>
    </source>
</evidence>
<dbReference type="SUPFAM" id="SSF56176">
    <property type="entry name" value="FAD-binding/transporter-associated domain-like"/>
    <property type="match status" value="1"/>
</dbReference>
<keyword evidence="14 16" id="KW-0961">Cell wall biogenesis/degradation</keyword>
<dbReference type="PANTHER" id="PTHR21071">
    <property type="entry name" value="UDP-N-ACETYLENOLPYRUVOYLGLUCOSAMINE REDUCTASE"/>
    <property type="match status" value="1"/>
</dbReference>
<dbReference type="PANTHER" id="PTHR21071:SF4">
    <property type="entry name" value="UDP-N-ACETYLENOLPYRUVOYLGLUCOSAMINE REDUCTASE"/>
    <property type="match status" value="1"/>
</dbReference>
<evidence type="ECO:0000256" key="5">
    <source>
        <dbReference type="ARBA" id="ARBA00022490"/>
    </source>
</evidence>
<dbReference type="InterPro" id="IPR003170">
    <property type="entry name" value="MurB"/>
</dbReference>
<comment type="pathway">
    <text evidence="4 16">Cell wall biogenesis; peptidoglycan biosynthesis.</text>
</comment>